<evidence type="ECO:0000313" key="1">
    <source>
        <dbReference type="EMBL" id="KAG8078349.1"/>
    </source>
</evidence>
<comment type="caution">
    <text evidence="1">The sequence shown here is derived from an EMBL/GenBank/DDBJ whole genome shotgun (WGS) entry which is preliminary data.</text>
</comment>
<gene>
    <name evidence="1" type="ORF">GUJ93_ZPchr0007g3963</name>
</gene>
<reference evidence="1" key="1">
    <citation type="journal article" date="2021" name="bioRxiv">
        <title>Whole Genome Assembly and Annotation of Northern Wild Rice, Zizania palustris L., Supports a Whole Genome Duplication in the Zizania Genus.</title>
        <authorList>
            <person name="Haas M."/>
            <person name="Kono T."/>
            <person name="Macchietto M."/>
            <person name="Millas R."/>
            <person name="McGilp L."/>
            <person name="Shao M."/>
            <person name="Duquette J."/>
            <person name="Hirsch C.N."/>
            <person name="Kimball J."/>
        </authorList>
    </citation>
    <scope>NUCLEOTIDE SEQUENCE</scope>
    <source>
        <tissue evidence="1">Fresh leaf tissue</tissue>
    </source>
</reference>
<keyword evidence="2" id="KW-1185">Reference proteome</keyword>
<evidence type="ECO:0000313" key="2">
    <source>
        <dbReference type="Proteomes" id="UP000729402"/>
    </source>
</evidence>
<proteinExistence type="predicted"/>
<organism evidence="1 2">
    <name type="scientific">Zizania palustris</name>
    <name type="common">Northern wild rice</name>
    <dbReference type="NCBI Taxonomy" id="103762"/>
    <lineage>
        <taxon>Eukaryota</taxon>
        <taxon>Viridiplantae</taxon>
        <taxon>Streptophyta</taxon>
        <taxon>Embryophyta</taxon>
        <taxon>Tracheophyta</taxon>
        <taxon>Spermatophyta</taxon>
        <taxon>Magnoliopsida</taxon>
        <taxon>Liliopsida</taxon>
        <taxon>Poales</taxon>
        <taxon>Poaceae</taxon>
        <taxon>BOP clade</taxon>
        <taxon>Oryzoideae</taxon>
        <taxon>Oryzeae</taxon>
        <taxon>Zizaniinae</taxon>
        <taxon>Zizania</taxon>
    </lineage>
</organism>
<name>A0A8J5W5L1_ZIZPA</name>
<accession>A0A8J5W5L1</accession>
<dbReference type="AlphaFoldDB" id="A0A8J5W5L1"/>
<dbReference type="Proteomes" id="UP000729402">
    <property type="component" value="Unassembled WGS sequence"/>
</dbReference>
<reference evidence="1" key="2">
    <citation type="submission" date="2021-02" db="EMBL/GenBank/DDBJ databases">
        <authorList>
            <person name="Kimball J.A."/>
            <person name="Haas M.W."/>
            <person name="Macchietto M."/>
            <person name="Kono T."/>
            <person name="Duquette J."/>
            <person name="Shao M."/>
        </authorList>
    </citation>
    <scope>NUCLEOTIDE SEQUENCE</scope>
    <source>
        <tissue evidence="1">Fresh leaf tissue</tissue>
    </source>
</reference>
<sequence length="135" mass="14781">MGLSLPKQKSKVQQSVEVLPVYCSESSEWNRAIVPVELSVGVASKEWSAKQSVVEDGDSSRGGVSLDKDDHALALVVQNQKVSDKVPQIRADFKDDVSVEDLSSGEKFGCAFKNRRLAPCSSRKDVKSFHIKKST</sequence>
<protein>
    <submittedName>
        <fullName evidence="1">Uncharacterized protein</fullName>
    </submittedName>
</protein>
<dbReference type="EMBL" id="JAAALK010000282">
    <property type="protein sequence ID" value="KAG8078349.1"/>
    <property type="molecule type" value="Genomic_DNA"/>
</dbReference>